<evidence type="ECO:0000313" key="10">
    <source>
        <dbReference type="Proteomes" id="UP000238375"/>
    </source>
</evidence>
<dbReference type="InterPro" id="IPR001915">
    <property type="entry name" value="Peptidase_M48"/>
</dbReference>
<evidence type="ECO:0000256" key="7">
    <source>
        <dbReference type="SAM" id="MobiDB-lite"/>
    </source>
</evidence>
<dbReference type="Gene3D" id="3.30.2010.10">
    <property type="entry name" value="Metalloproteases ('zincins'), catalytic domain"/>
    <property type="match status" value="1"/>
</dbReference>
<dbReference type="Pfam" id="PF01435">
    <property type="entry name" value="Peptidase_M48"/>
    <property type="match status" value="1"/>
</dbReference>
<keyword evidence="5 6" id="KW-0482">Metalloprotease</keyword>
<dbReference type="GO" id="GO:0051603">
    <property type="term" value="P:proteolysis involved in protein catabolic process"/>
    <property type="evidence" value="ECO:0007669"/>
    <property type="project" value="TreeGrafter"/>
</dbReference>
<evidence type="ECO:0000256" key="4">
    <source>
        <dbReference type="ARBA" id="ARBA00022833"/>
    </source>
</evidence>
<keyword evidence="4 6" id="KW-0862">Zinc</keyword>
<dbReference type="PANTHER" id="PTHR22726:SF1">
    <property type="entry name" value="METALLOENDOPEPTIDASE OMA1, MITOCHONDRIAL"/>
    <property type="match status" value="1"/>
</dbReference>
<reference evidence="9 10" key="1">
    <citation type="submission" date="2018-03" db="EMBL/GenBank/DDBJ databases">
        <title>Genomic Encyclopedia of Archaeal and Bacterial Type Strains, Phase II (KMG-II): from individual species to whole genera.</title>
        <authorList>
            <person name="Goeker M."/>
        </authorList>
    </citation>
    <scope>NUCLEOTIDE SEQUENCE [LARGE SCALE GENOMIC DNA]</scope>
    <source>
        <strain evidence="9 10">DSM 28354</strain>
    </source>
</reference>
<evidence type="ECO:0000256" key="3">
    <source>
        <dbReference type="ARBA" id="ARBA00022801"/>
    </source>
</evidence>
<comment type="cofactor">
    <cofactor evidence="6">
        <name>Zn(2+)</name>
        <dbReference type="ChEBI" id="CHEBI:29105"/>
    </cofactor>
    <text evidence="6">Binds 1 zinc ion per subunit.</text>
</comment>
<keyword evidence="2" id="KW-0479">Metal-binding</keyword>
<dbReference type="PANTHER" id="PTHR22726">
    <property type="entry name" value="METALLOENDOPEPTIDASE OMA1"/>
    <property type="match status" value="1"/>
</dbReference>
<accession>A0A2T0S540</accession>
<evidence type="ECO:0000259" key="8">
    <source>
        <dbReference type="Pfam" id="PF01435"/>
    </source>
</evidence>
<dbReference type="GO" id="GO:0016020">
    <property type="term" value="C:membrane"/>
    <property type="evidence" value="ECO:0007669"/>
    <property type="project" value="TreeGrafter"/>
</dbReference>
<dbReference type="Proteomes" id="UP000238375">
    <property type="component" value="Unassembled WGS sequence"/>
</dbReference>
<dbReference type="EMBL" id="PVTE01000029">
    <property type="protein sequence ID" value="PRY28547.1"/>
    <property type="molecule type" value="Genomic_DNA"/>
</dbReference>
<keyword evidence="3 6" id="KW-0378">Hydrolase</keyword>
<gene>
    <name evidence="9" type="ORF">CLV58_12926</name>
</gene>
<evidence type="ECO:0000256" key="6">
    <source>
        <dbReference type="RuleBase" id="RU003983"/>
    </source>
</evidence>
<evidence type="ECO:0000256" key="1">
    <source>
        <dbReference type="ARBA" id="ARBA00022670"/>
    </source>
</evidence>
<keyword evidence="10" id="KW-1185">Reference proteome</keyword>
<evidence type="ECO:0000256" key="5">
    <source>
        <dbReference type="ARBA" id="ARBA00023049"/>
    </source>
</evidence>
<evidence type="ECO:0000313" key="9">
    <source>
        <dbReference type="EMBL" id="PRY28547.1"/>
    </source>
</evidence>
<dbReference type="GO" id="GO:0004222">
    <property type="term" value="F:metalloendopeptidase activity"/>
    <property type="evidence" value="ECO:0007669"/>
    <property type="project" value="InterPro"/>
</dbReference>
<dbReference type="InterPro" id="IPR051156">
    <property type="entry name" value="Mito/Outer_Membr_Metalloprot"/>
</dbReference>
<feature type="compositionally biased region" description="Polar residues" evidence="7">
    <location>
        <begin position="315"/>
        <end position="325"/>
    </location>
</feature>
<dbReference type="AlphaFoldDB" id="A0A2T0S540"/>
<dbReference type="GO" id="GO:0046872">
    <property type="term" value="F:metal ion binding"/>
    <property type="evidence" value="ECO:0007669"/>
    <property type="project" value="UniProtKB-KW"/>
</dbReference>
<protein>
    <submittedName>
        <fullName evidence="9">Peptidase M48-like protein</fullName>
    </submittedName>
</protein>
<name>A0A2T0S540_9BACT</name>
<feature type="region of interest" description="Disordered" evidence="7">
    <location>
        <begin position="295"/>
        <end position="331"/>
    </location>
</feature>
<feature type="domain" description="Peptidase M48" evidence="8">
    <location>
        <begin position="82"/>
        <end position="249"/>
    </location>
</feature>
<dbReference type="CDD" id="cd07331">
    <property type="entry name" value="M48C_Oma1_like"/>
    <property type="match status" value="1"/>
</dbReference>
<comment type="caution">
    <text evidence="9">The sequence shown here is derived from an EMBL/GenBank/DDBJ whole genome shotgun (WGS) entry which is preliminary data.</text>
</comment>
<sequence length="331" mass="36862">MLIIGLTIGCQKVPLTGRKQFIMVDSNELLALSAGRYKEELNESQVIYSGSNYQMIQRVGNRLRVAMENYLNRNGYGDRIKGFQWEFNLIHKEDVNATCLPGGKVVFYTGILPYTQNESGVATVMGHEIAHAIAAHGAERLSEALLANGLMESGQILINAYSPEKKRQANLLLLQAVGIGYQYGLALPHSRTHESEADHLGLIFMAMAGYDPQQAVVFWQRMASNGGQKPPEFMSTHPSDERRVRDLQREMPEAMKYYVAPKPVPTILQDEDDSEEITAADTNDIDIPYTTLKPKVKKRNSSKKPVTSAKISVKKVSSQKGYKSTTAKKPK</sequence>
<organism evidence="9 10">
    <name type="scientific">Spirosoma oryzae</name>
    <dbReference type="NCBI Taxonomy" id="1469603"/>
    <lineage>
        <taxon>Bacteria</taxon>
        <taxon>Pseudomonadati</taxon>
        <taxon>Bacteroidota</taxon>
        <taxon>Cytophagia</taxon>
        <taxon>Cytophagales</taxon>
        <taxon>Cytophagaceae</taxon>
        <taxon>Spirosoma</taxon>
    </lineage>
</organism>
<comment type="similarity">
    <text evidence="6">Belongs to the peptidase M48 family.</text>
</comment>
<keyword evidence="1 6" id="KW-0645">Protease</keyword>
<proteinExistence type="inferred from homology"/>
<evidence type="ECO:0000256" key="2">
    <source>
        <dbReference type="ARBA" id="ARBA00022723"/>
    </source>
</evidence>